<dbReference type="InterPro" id="IPR005501">
    <property type="entry name" value="LamB/YcsF/PxpA-like"/>
</dbReference>
<dbReference type="AlphaFoldDB" id="A0A9P9WH68"/>
<dbReference type="PANTHER" id="PTHR30292:SF0">
    <property type="entry name" value="5-OXOPROLINASE SUBUNIT A"/>
    <property type="match status" value="1"/>
</dbReference>
<dbReference type="SUPFAM" id="SSF88713">
    <property type="entry name" value="Glycoside hydrolase/deacetylase"/>
    <property type="match status" value="1"/>
</dbReference>
<dbReference type="GO" id="GO:0005975">
    <property type="term" value="P:carbohydrate metabolic process"/>
    <property type="evidence" value="ECO:0007669"/>
    <property type="project" value="InterPro"/>
</dbReference>
<dbReference type="EMBL" id="JAFIMR010000025">
    <property type="protein sequence ID" value="KAI1863532.1"/>
    <property type="molecule type" value="Genomic_DNA"/>
</dbReference>
<dbReference type="Gene3D" id="3.20.20.370">
    <property type="entry name" value="Glycoside hydrolase/deacetylase"/>
    <property type="match status" value="1"/>
</dbReference>
<name>A0A9P9WH68_9PEZI</name>
<evidence type="ECO:0000313" key="1">
    <source>
        <dbReference type="EMBL" id="KAI1863532.1"/>
    </source>
</evidence>
<dbReference type="Proteomes" id="UP000829685">
    <property type="component" value="Unassembled WGS sequence"/>
</dbReference>
<sequence length="253" mass="27853">MAPTQHKALINVDMGEAYGNYLCGPDQDLLPMIDHANVACGFHAGDPLIMKQTVALCKAHNVKIGAHPGLPDIQGFGRREMKLSPEEHTANIIYQVGALQGFLSVEGVELHHVKPHGVLYGMMVRDLEVARAVWAGVPKGMRVFGLAGTHMETAAQEAGLEFWAEYYGDVKYRADGTLIVDRKKQPWLIDDVKEHVRSQLEESRVRAVTGETVDLPVKDYPVTLCCHSDSPGCIEIVKATREIVDSFNKARGL</sequence>
<evidence type="ECO:0008006" key="3">
    <source>
        <dbReference type="Google" id="ProtNLM"/>
    </source>
</evidence>
<dbReference type="InterPro" id="IPR011330">
    <property type="entry name" value="Glyco_hydro/deAcase_b/a-brl"/>
</dbReference>
<dbReference type="PANTHER" id="PTHR30292">
    <property type="entry name" value="UNCHARACTERIZED PROTEIN YBGL-RELATED"/>
    <property type="match status" value="1"/>
</dbReference>
<accession>A0A9P9WH68</accession>
<dbReference type="Pfam" id="PF03746">
    <property type="entry name" value="LamB_YcsF"/>
    <property type="match status" value="1"/>
</dbReference>
<reference evidence="1" key="1">
    <citation type="submission" date="2021-03" db="EMBL/GenBank/DDBJ databases">
        <title>Revisited historic fungal species revealed as producer of novel bioactive compounds through whole genome sequencing and comparative genomics.</title>
        <authorList>
            <person name="Vignolle G.A."/>
            <person name="Hochenegger N."/>
            <person name="Mach R.L."/>
            <person name="Mach-Aigner A.R."/>
            <person name="Javad Rahimi M."/>
            <person name="Salim K.A."/>
            <person name="Chan C.M."/>
            <person name="Lim L.B.L."/>
            <person name="Cai F."/>
            <person name="Druzhinina I.S."/>
            <person name="U'Ren J.M."/>
            <person name="Derntl C."/>
        </authorList>
    </citation>
    <scope>NUCLEOTIDE SEQUENCE</scope>
    <source>
        <strain evidence="1">TUCIM 5799</strain>
    </source>
</reference>
<proteinExistence type="predicted"/>
<dbReference type="OrthoDB" id="5295431at2759"/>
<comment type="caution">
    <text evidence="1">The sequence shown here is derived from an EMBL/GenBank/DDBJ whole genome shotgun (WGS) entry which is preliminary data.</text>
</comment>
<gene>
    <name evidence="1" type="ORF">JX265_008749</name>
</gene>
<organism evidence="1 2">
    <name type="scientific">Neoarthrinium moseri</name>
    <dbReference type="NCBI Taxonomy" id="1658444"/>
    <lineage>
        <taxon>Eukaryota</taxon>
        <taxon>Fungi</taxon>
        <taxon>Dikarya</taxon>
        <taxon>Ascomycota</taxon>
        <taxon>Pezizomycotina</taxon>
        <taxon>Sordariomycetes</taxon>
        <taxon>Xylariomycetidae</taxon>
        <taxon>Amphisphaeriales</taxon>
        <taxon>Apiosporaceae</taxon>
        <taxon>Neoarthrinium</taxon>
    </lineage>
</organism>
<protein>
    <recommendedName>
        <fullName evidence="3">Lactam utilization protein lamB</fullName>
    </recommendedName>
</protein>
<dbReference type="NCBIfam" id="NF003814">
    <property type="entry name" value="PRK05406.1-3"/>
    <property type="match status" value="1"/>
</dbReference>
<evidence type="ECO:0000313" key="2">
    <source>
        <dbReference type="Proteomes" id="UP000829685"/>
    </source>
</evidence>
<keyword evidence="2" id="KW-1185">Reference proteome</keyword>